<keyword evidence="2" id="KW-1185">Reference proteome</keyword>
<sequence>MPTVSLFAPFTYFKANPSTTFKKKKPLLNLSKNEESRLQVISLKIMINIKFCCRMGYGNSCQDRRTVCEESVSNEYSK</sequence>
<dbReference type="AlphaFoldDB" id="A0A8T2S8D0"/>
<gene>
    <name evidence="1" type="ORF">KP509_22G074900</name>
</gene>
<protein>
    <submittedName>
        <fullName evidence="1">Uncharacterized protein</fullName>
    </submittedName>
</protein>
<reference evidence="1" key="1">
    <citation type="submission" date="2021-08" db="EMBL/GenBank/DDBJ databases">
        <title>WGS assembly of Ceratopteris richardii.</title>
        <authorList>
            <person name="Marchant D.B."/>
            <person name="Chen G."/>
            <person name="Jenkins J."/>
            <person name="Shu S."/>
            <person name="Leebens-Mack J."/>
            <person name="Grimwood J."/>
            <person name="Schmutz J."/>
            <person name="Soltis P."/>
            <person name="Soltis D."/>
            <person name="Chen Z.-H."/>
        </authorList>
    </citation>
    <scope>NUCLEOTIDE SEQUENCE</scope>
    <source>
        <strain evidence="1">Whitten #5841</strain>
        <tissue evidence="1">Leaf</tissue>
    </source>
</reference>
<comment type="caution">
    <text evidence="1">The sequence shown here is derived from an EMBL/GenBank/DDBJ whole genome shotgun (WGS) entry which is preliminary data.</text>
</comment>
<evidence type="ECO:0000313" key="2">
    <source>
        <dbReference type="Proteomes" id="UP000825935"/>
    </source>
</evidence>
<accession>A0A8T2S8D0</accession>
<evidence type="ECO:0000313" key="1">
    <source>
        <dbReference type="EMBL" id="KAH7307743.1"/>
    </source>
</evidence>
<dbReference type="EMBL" id="CM035427">
    <property type="protein sequence ID" value="KAH7307743.1"/>
    <property type="molecule type" value="Genomic_DNA"/>
</dbReference>
<dbReference type="Proteomes" id="UP000825935">
    <property type="component" value="Chromosome 22"/>
</dbReference>
<name>A0A8T2S8D0_CERRI</name>
<organism evidence="1 2">
    <name type="scientific">Ceratopteris richardii</name>
    <name type="common">Triangle waterfern</name>
    <dbReference type="NCBI Taxonomy" id="49495"/>
    <lineage>
        <taxon>Eukaryota</taxon>
        <taxon>Viridiplantae</taxon>
        <taxon>Streptophyta</taxon>
        <taxon>Embryophyta</taxon>
        <taxon>Tracheophyta</taxon>
        <taxon>Polypodiopsida</taxon>
        <taxon>Polypodiidae</taxon>
        <taxon>Polypodiales</taxon>
        <taxon>Pteridineae</taxon>
        <taxon>Pteridaceae</taxon>
        <taxon>Parkerioideae</taxon>
        <taxon>Ceratopteris</taxon>
    </lineage>
</organism>
<proteinExistence type="predicted"/>